<dbReference type="PANTHER" id="PTHR13034:SF2">
    <property type="entry name" value="DYNACTIN SUBUNIT 4"/>
    <property type="match status" value="1"/>
</dbReference>
<dbReference type="Proteomes" id="UP000033710">
    <property type="component" value="Unassembled WGS sequence"/>
</dbReference>
<evidence type="ECO:0000313" key="16">
    <source>
        <dbReference type="Proteomes" id="UP000033710"/>
    </source>
</evidence>
<feature type="region of interest" description="Disordered" evidence="14">
    <location>
        <begin position="364"/>
        <end position="398"/>
    </location>
</feature>
<dbReference type="InterPro" id="IPR008603">
    <property type="entry name" value="DCTN4"/>
</dbReference>
<evidence type="ECO:0000256" key="14">
    <source>
        <dbReference type="SAM" id="MobiDB-lite"/>
    </source>
</evidence>
<dbReference type="GeneID" id="27663242"/>
<evidence type="ECO:0000256" key="5">
    <source>
        <dbReference type="ARBA" id="ARBA00022499"/>
    </source>
</evidence>
<evidence type="ECO:0000256" key="6">
    <source>
        <dbReference type="ARBA" id="ARBA00022553"/>
    </source>
</evidence>
<evidence type="ECO:0000256" key="1">
    <source>
        <dbReference type="ARBA" id="ARBA00004300"/>
    </source>
</evidence>
<sequence>MVVPNHRGQATHRSSSCSTAASANIGLSLFVADCRNAMASAFTPYTYIQCPCSDSAHLPSAARESSSRPSSSDREAGGAGSGGAAADQDGETNEDDHTFDPRSPRANYSLYPLEYLLYCEDCHQIRCPRCVAEEIVTYYCPNCLFEVPTSNLKSEGNRANLAVPEGAATSSHAGSFLLSCSFCQWSSTEVGIKFDKANGLYGQLAKVRNGGKPRLIPTEQKSKRRDLTSPLSSAPNLLSGTGDNPDGLNPSPEPTRFGHGDGEGEEGLDLETQYAHLKQFYQRQLSEANGGGVGGLSSLGDLSFGSPASLSRIMNMYTSGMAGSGSRFDKKSQSRIRSMREARENAEGFQPAVLDESAAIARLHGQGPDNQGRSGGGRGGVSGESGADGWDVTASSEQRAAQTKFIGDEHLHGRARFLDELRPIPFLLRTKRSKRCPICRHIISKPEAKSTNNRFRIRLVAGSYIPSISIRPLQGGAPVPVPTSRSTPAAAAAAAAAVPTNILEPLKPVQYILTFKNPIFESVKVTLATPSTTPGRFASKVTVLCPQFEIDSNTDVWDDALRDSVAGGGGSSGGSGSRSRRAEDGGGQQQAIAGKIWERGRNWVSIVVEVVPPSLDLDLLAMTSKPIGKVDEGASKRIDLSPLREDEDIVEIPMFVRVEWETDAGQDGVGVSSAKDKDVKEKRELAYWCVLGIGRVRHD</sequence>
<accession>A0A0F2LVA8</accession>
<dbReference type="GO" id="GO:0005869">
    <property type="term" value="C:dynactin complex"/>
    <property type="evidence" value="ECO:0007669"/>
    <property type="project" value="InterPro"/>
</dbReference>
<comment type="subcellular location">
    <subcellularLocation>
        <location evidence="1">Cytoplasm</location>
        <location evidence="1">Cytoskeleton</location>
        <location evidence="1">Microtubule organizing center</location>
        <location evidence="1">Centrosome</location>
    </subcellularLocation>
    <subcellularLocation>
        <location evidence="2">Cytoplasm</location>
        <location evidence="2">Cytoskeleton</location>
        <location evidence="2">Stress fiber</location>
    </subcellularLocation>
    <subcellularLocation>
        <location evidence="3">Cytoplasm</location>
        <location evidence="3">Myofibril</location>
    </subcellularLocation>
</comment>
<dbReference type="AlphaFoldDB" id="A0A0F2LVA8"/>
<evidence type="ECO:0000256" key="7">
    <source>
        <dbReference type="ARBA" id="ARBA00022843"/>
    </source>
</evidence>
<dbReference type="OrthoDB" id="283815at2759"/>
<evidence type="ECO:0000313" key="15">
    <source>
        <dbReference type="EMBL" id="KJR81402.1"/>
    </source>
</evidence>
<comment type="subunit">
    <text evidence="13">Subunit of dynactin, a multiprotein complex part of a tripartite complex with dynein and a adapter, such as BICDL1, BICD2 or HOOK3. The dynactin complex is built around ACTR1A/ACTB filament and consists of an actin-related filament composed of a shoulder domain, a pointed end and a barbed end. Its length is defined by its flexible shoulder domain. The soulder is composed of 2 DCTN1 subunits, 4 DCTN2 and 2 DCTN3. The 4 DCNT2 (via N-terminus) bind the ACTR1A filament and act as molecular rulers to determine the length. The pointed end is important for binding dynein-dynactin cargo adapters. Consists of 4 subunits: ACTR10, DCNT4, DCTN5 and DCTN6. The barbed end is composed of a CAPZA1:CAPZB heterodimers, which binds ACTR1A/ACTB filament and dynactin and stabilizes dynactin. Interacts with ATP7B, but not ATP7A, in a copper-dependent manner. Interacts with ANK2; this interaction is required for localization at costameres. Interacts with N4BP2L1.</text>
</comment>
<feature type="compositionally biased region" description="Gly residues" evidence="14">
    <location>
        <begin position="373"/>
        <end position="383"/>
    </location>
</feature>
<keyword evidence="5" id="KW-1017">Isopeptide bond</keyword>
<gene>
    <name evidence="15" type="ORF">SPSK_01034</name>
</gene>
<feature type="region of interest" description="Disordered" evidence="14">
    <location>
        <begin position="61"/>
        <end position="104"/>
    </location>
</feature>
<protein>
    <recommendedName>
        <fullName evidence="12">Dynactin subunit 4</fullName>
    </recommendedName>
</protein>
<feature type="compositionally biased region" description="Gly residues" evidence="14">
    <location>
        <begin position="566"/>
        <end position="576"/>
    </location>
</feature>
<feature type="region of interest" description="Disordered" evidence="14">
    <location>
        <begin position="561"/>
        <end position="590"/>
    </location>
</feature>
<keyword evidence="9" id="KW-0175">Coiled coil</keyword>
<dbReference type="RefSeq" id="XP_016584078.1">
    <property type="nucleotide sequence ID" value="XM_016727965.1"/>
</dbReference>
<keyword evidence="4" id="KW-0963">Cytoplasm</keyword>
<feature type="compositionally biased region" description="Polar residues" evidence="14">
    <location>
        <begin position="229"/>
        <end position="242"/>
    </location>
</feature>
<evidence type="ECO:0000256" key="9">
    <source>
        <dbReference type="ARBA" id="ARBA00023054"/>
    </source>
</evidence>
<comment type="caution">
    <text evidence="15">The sequence shown here is derived from an EMBL/GenBank/DDBJ whole genome shotgun (WGS) entry which is preliminary data.</text>
</comment>
<keyword evidence="10" id="KW-0206">Cytoskeleton</keyword>
<dbReference type="EMBL" id="AXCR01000011">
    <property type="protein sequence ID" value="KJR81402.1"/>
    <property type="molecule type" value="Genomic_DNA"/>
</dbReference>
<dbReference type="KEGG" id="ssck:SPSK_01034"/>
<comment type="similarity">
    <text evidence="11">Belongs to the dynactin subunit 4 family.</text>
</comment>
<evidence type="ECO:0000256" key="12">
    <source>
        <dbReference type="ARBA" id="ARBA00034864"/>
    </source>
</evidence>
<evidence type="ECO:0000256" key="2">
    <source>
        <dbReference type="ARBA" id="ARBA00004529"/>
    </source>
</evidence>
<dbReference type="PANTHER" id="PTHR13034">
    <property type="entry name" value="DYNACTIN P62 SUBUNIT"/>
    <property type="match status" value="1"/>
</dbReference>
<evidence type="ECO:0000256" key="3">
    <source>
        <dbReference type="ARBA" id="ARBA00004657"/>
    </source>
</evidence>
<evidence type="ECO:0000256" key="8">
    <source>
        <dbReference type="ARBA" id="ARBA00022990"/>
    </source>
</evidence>
<feature type="compositionally biased region" description="Low complexity" evidence="14">
    <location>
        <begin position="61"/>
        <end position="70"/>
    </location>
</feature>
<keyword evidence="8" id="KW-0007">Acetylation</keyword>
<reference evidence="15 16" key="2">
    <citation type="journal article" date="2015" name="Eukaryot. Cell">
        <title>Asexual propagation of a virulent clone complex in a human and feline outbreak of sporotrichosis.</title>
        <authorList>
            <person name="Teixeira Mde M."/>
            <person name="Rodrigues A.M."/>
            <person name="Tsui C.K."/>
            <person name="de Almeida L.G."/>
            <person name="Van Diepeningen A.D."/>
            <person name="van den Ende B.G."/>
            <person name="Fernandes G.F."/>
            <person name="Kano R."/>
            <person name="Hamelin R.C."/>
            <person name="Lopes-Bezerra L.M."/>
            <person name="Vasconcelos A.T."/>
            <person name="de Hoog S."/>
            <person name="de Camargo Z.P."/>
            <person name="Felipe M.S."/>
        </authorList>
    </citation>
    <scope>NUCLEOTIDE SEQUENCE [LARGE SCALE GENOMIC DNA]</scope>
    <source>
        <strain evidence="15 16">1099-18</strain>
    </source>
</reference>
<evidence type="ECO:0000256" key="10">
    <source>
        <dbReference type="ARBA" id="ARBA00023212"/>
    </source>
</evidence>
<keyword evidence="7" id="KW-0832">Ubl conjugation</keyword>
<evidence type="ECO:0000256" key="13">
    <source>
        <dbReference type="ARBA" id="ARBA00093507"/>
    </source>
</evidence>
<organism evidence="15 16">
    <name type="scientific">Sporothrix schenckii 1099-18</name>
    <dbReference type="NCBI Taxonomy" id="1397361"/>
    <lineage>
        <taxon>Eukaryota</taxon>
        <taxon>Fungi</taxon>
        <taxon>Dikarya</taxon>
        <taxon>Ascomycota</taxon>
        <taxon>Pezizomycotina</taxon>
        <taxon>Sordariomycetes</taxon>
        <taxon>Sordariomycetidae</taxon>
        <taxon>Ophiostomatales</taxon>
        <taxon>Ophiostomataceae</taxon>
        <taxon>Sporothrix</taxon>
    </lineage>
</organism>
<feature type="region of interest" description="Disordered" evidence="14">
    <location>
        <begin position="211"/>
        <end position="266"/>
    </location>
</feature>
<evidence type="ECO:0000256" key="11">
    <source>
        <dbReference type="ARBA" id="ARBA00034776"/>
    </source>
</evidence>
<proteinExistence type="inferred from homology"/>
<evidence type="ECO:0000256" key="4">
    <source>
        <dbReference type="ARBA" id="ARBA00022490"/>
    </source>
</evidence>
<keyword evidence="6" id="KW-0597">Phosphoprotein</keyword>
<reference evidence="15 16" key="1">
    <citation type="journal article" date="2014" name="BMC Genomics">
        <title>Comparative genomics of the major fungal agents of human and animal Sporotrichosis: Sporothrix schenckii and Sporothrix brasiliensis.</title>
        <authorList>
            <person name="Teixeira M.M."/>
            <person name="de Almeida L.G."/>
            <person name="Kubitschek-Barreira P."/>
            <person name="Alves F.L."/>
            <person name="Kioshima E.S."/>
            <person name="Abadio A.K."/>
            <person name="Fernandes L."/>
            <person name="Derengowski L.S."/>
            <person name="Ferreira K.S."/>
            <person name="Souza R.C."/>
            <person name="Ruiz J.C."/>
            <person name="de Andrade N.C."/>
            <person name="Paes H.C."/>
            <person name="Nicola A.M."/>
            <person name="Albuquerque P."/>
            <person name="Gerber A.L."/>
            <person name="Martins V.P."/>
            <person name="Peconick L.D."/>
            <person name="Neto A.V."/>
            <person name="Chaucanez C.B."/>
            <person name="Silva P.A."/>
            <person name="Cunha O.L."/>
            <person name="de Oliveira F.F."/>
            <person name="dos Santos T.C."/>
            <person name="Barros A.L."/>
            <person name="Soares M.A."/>
            <person name="de Oliveira L.M."/>
            <person name="Marini M.M."/>
            <person name="Villalobos-Duno H."/>
            <person name="Cunha M.M."/>
            <person name="de Hoog S."/>
            <person name="da Silveira J.F."/>
            <person name="Henrissat B."/>
            <person name="Nino-Vega G.A."/>
            <person name="Cisalpino P.S."/>
            <person name="Mora-Montes H.M."/>
            <person name="Almeida S.R."/>
            <person name="Stajich J.E."/>
            <person name="Lopes-Bezerra L.M."/>
            <person name="Vasconcelos A.T."/>
            <person name="Felipe M.S."/>
        </authorList>
    </citation>
    <scope>NUCLEOTIDE SEQUENCE [LARGE SCALE GENOMIC DNA]</scope>
    <source>
        <strain evidence="15 16">1099-18</strain>
    </source>
</reference>
<dbReference type="VEuPathDB" id="FungiDB:SPSK_01034"/>
<dbReference type="Pfam" id="PF05502">
    <property type="entry name" value="Dynactin_p62"/>
    <property type="match status" value="3"/>
</dbReference>
<dbReference type="GO" id="GO:0001725">
    <property type="term" value="C:stress fiber"/>
    <property type="evidence" value="ECO:0007669"/>
    <property type="project" value="UniProtKB-SubCell"/>
</dbReference>
<name>A0A0F2LVA8_SPOSC</name>